<dbReference type="Pfam" id="PF13385">
    <property type="entry name" value="Laminin_G_3"/>
    <property type="match status" value="1"/>
</dbReference>
<evidence type="ECO:0000313" key="4">
    <source>
        <dbReference type="EMBL" id="KKK89979.1"/>
    </source>
</evidence>
<evidence type="ECO:0000259" key="3">
    <source>
        <dbReference type="SMART" id="SM00560"/>
    </source>
</evidence>
<dbReference type="AlphaFoldDB" id="A0A0F9BH93"/>
<feature type="domain" description="LamG-like jellyroll fold" evidence="3">
    <location>
        <begin position="12"/>
        <end position="141"/>
    </location>
</feature>
<feature type="non-terminal residue" evidence="4">
    <location>
        <position position="428"/>
    </location>
</feature>
<protein>
    <recommendedName>
        <fullName evidence="3">LamG-like jellyroll fold domain-containing protein</fullName>
    </recommendedName>
</protein>
<name>A0A0F9BH93_9ZZZZ</name>
<evidence type="ECO:0000256" key="2">
    <source>
        <dbReference type="ARBA" id="ARBA00023157"/>
    </source>
</evidence>
<dbReference type="Gene3D" id="2.60.120.200">
    <property type="match status" value="1"/>
</dbReference>
<proteinExistence type="predicted"/>
<dbReference type="SUPFAM" id="SSF49899">
    <property type="entry name" value="Concanavalin A-like lectins/glucanases"/>
    <property type="match status" value="1"/>
</dbReference>
<keyword evidence="2" id="KW-1015">Disulfide bond</keyword>
<dbReference type="SMART" id="SM00560">
    <property type="entry name" value="LamGL"/>
    <property type="match status" value="1"/>
</dbReference>
<gene>
    <name evidence="4" type="ORF">LCGC14_2727680</name>
</gene>
<reference evidence="4" key="1">
    <citation type="journal article" date="2015" name="Nature">
        <title>Complex archaea that bridge the gap between prokaryotes and eukaryotes.</title>
        <authorList>
            <person name="Spang A."/>
            <person name="Saw J.H."/>
            <person name="Jorgensen S.L."/>
            <person name="Zaremba-Niedzwiedzka K."/>
            <person name="Martijn J."/>
            <person name="Lind A.E."/>
            <person name="van Eijk R."/>
            <person name="Schleper C."/>
            <person name="Guy L."/>
            <person name="Ettema T.J."/>
        </authorList>
    </citation>
    <scope>NUCLEOTIDE SEQUENCE</scope>
</reference>
<dbReference type="EMBL" id="LAZR01049298">
    <property type="protein sequence ID" value="KKK89979.1"/>
    <property type="molecule type" value="Genomic_DNA"/>
</dbReference>
<sequence>VNDSASLDFGTGGFVLAAWANLSNSSSFHLYADKEAGSGTGFAFGCSDGTNVLWFRVYDGTEATTTGTSDCFDGNWHHVVAGRNSTDIFVYFDGILEGMTSDNSGDIDNSESLTIAAASYNGNFDGTIDEVRIWDRSLSATEIQQLYFMNLNKYDTNKWLLYVNQSKSSTAGLDVGNYTYQAFAQDNLGNLNQTEERTIEITAGADSEAPKWQDNSTNSTRAGTLIVHSINWTDDNALDGYIFSFDNGTGSFVNDTFVDMTGTVNWSNVTKVANSTVGSTIQWIVYANDSSNNWNNTDTFTYDTTSASSVQIERIFPTTNINVTQNEFFNVILNVSCLSSDCGNVNLTLDPEGDFIDSFNIATIGNTIPRGITNNNIFFWIVDAIDDEVYKYYMNGTYTQDSFDTAGSGNADPRGITNNNIFFWIVDA</sequence>
<dbReference type="InterPro" id="IPR006558">
    <property type="entry name" value="LamG-like"/>
</dbReference>
<keyword evidence="1" id="KW-0732">Signal</keyword>
<evidence type="ECO:0000256" key="1">
    <source>
        <dbReference type="ARBA" id="ARBA00022729"/>
    </source>
</evidence>
<dbReference type="InterPro" id="IPR013320">
    <property type="entry name" value="ConA-like_dom_sf"/>
</dbReference>
<feature type="non-terminal residue" evidence="4">
    <location>
        <position position="1"/>
    </location>
</feature>
<organism evidence="4">
    <name type="scientific">marine sediment metagenome</name>
    <dbReference type="NCBI Taxonomy" id="412755"/>
    <lineage>
        <taxon>unclassified sequences</taxon>
        <taxon>metagenomes</taxon>
        <taxon>ecological metagenomes</taxon>
    </lineage>
</organism>
<comment type="caution">
    <text evidence="4">The sequence shown here is derived from an EMBL/GenBank/DDBJ whole genome shotgun (WGS) entry which is preliminary data.</text>
</comment>
<accession>A0A0F9BH93</accession>